<dbReference type="SUPFAM" id="SSF52540">
    <property type="entry name" value="P-loop containing nucleoside triphosphate hydrolases"/>
    <property type="match status" value="1"/>
</dbReference>
<sequence length="245" mass="28744">MRTNVMDFAKFGIPKLDEYLGGGLDRNTISLVIGRSGIGKTILAAQWAAEGARNGETVIYISTTMNKYNCKNYLAHFNFMKEVYDKINWRFIRIEPKYLLPMTKEKVKEGLEATYGMKSEEIDRIVFDSCTDLEKTLADPVLYRRAIRYMADLAYKYEVTSLWVEEAPMVGSWSDTKNFVETVIFMDILRVPDAYVRAMRILKKYRHAHPLEWFPYDITDDGIVIRDGWLIRKDYDYKFRNSRED</sequence>
<keyword evidence="1" id="KW-0547">Nucleotide-binding</keyword>
<reference evidence="4" key="1">
    <citation type="journal article" date="2020" name="mSystems">
        <title>Genome- and Community-Level Interaction Insights into Carbon Utilization and Element Cycling Functions of Hydrothermarchaeota in Hydrothermal Sediment.</title>
        <authorList>
            <person name="Zhou Z."/>
            <person name="Liu Y."/>
            <person name="Xu W."/>
            <person name="Pan J."/>
            <person name="Luo Z.H."/>
            <person name="Li M."/>
        </authorList>
    </citation>
    <scope>NUCLEOTIDE SEQUENCE [LARGE SCALE GENOMIC DNA]</scope>
    <source>
        <strain evidence="4">SpSt-587</strain>
    </source>
</reference>
<name>A0A7J3M1G0_ARCFL</name>
<keyword evidence="2" id="KW-0067">ATP-binding</keyword>
<protein>
    <submittedName>
        <fullName evidence="4">Recombinase RecA</fullName>
    </submittedName>
</protein>
<evidence type="ECO:0000313" key="4">
    <source>
        <dbReference type="EMBL" id="HGT82711.1"/>
    </source>
</evidence>
<dbReference type="InterPro" id="IPR027417">
    <property type="entry name" value="P-loop_NTPase"/>
</dbReference>
<dbReference type="PANTHER" id="PTHR43637:SF1">
    <property type="entry name" value="UPF0273 PROTEIN TM_0370"/>
    <property type="match status" value="1"/>
</dbReference>
<evidence type="ECO:0000256" key="2">
    <source>
        <dbReference type="ARBA" id="ARBA00022840"/>
    </source>
</evidence>
<comment type="caution">
    <text evidence="4">The sequence shown here is derived from an EMBL/GenBank/DDBJ whole genome shotgun (WGS) entry which is preliminary data.</text>
</comment>
<evidence type="ECO:0000259" key="3">
    <source>
        <dbReference type="Pfam" id="PF06745"/>
    </source>
</evidence>
<dbReference type="Pfam" id="PF06745">
    <property type="entry name" value="ATPase"/>
    <property type="match status" value="1"/>
</dbReference>
<dbReference type="EMBL" id="DSYZ01000071">
    <property type="protein sequence ID" value="HGT82711.1"/>
    <property type="molecule type" value="Genomic_DNA"/>
</dbReference>
<dbReference type="Gene3D" id="3.40.50.300">
    <property type="entry name" value="P-loop containing nucleotide triphosphate hydrolases"/>
    <property type="match status" value="1"/>
</dbReference>
<organism evidence="4">
    <name type="scientific">Archaeoglobus fulgidus</name>
    <dbReference type="NCBI Taxonomy" id="2234"/>
    <lineage>
        <taxon>Archaea</taxon>
        <taxon>Methanobacteriati</taxon>
        <taxon>Methanobacteriota</taxon>
        <taxon>Archaeoglobi</taxon>
        <taxon>Archaeoglobales</taxon>
        <taxon>Archaeoglobaceae</taxon>
        <taxon>Archaeoglobus</taxon>
    </lineage>
</organism>
<evidence type="ECO:0000256" key="1">
    <source>
        <dbReference type="ARBA" id="ARBA00022741"/>
    </source>
</evidence>
<dbReference type="GO" id="GO:0005524">
    <property type="term" value="F:ATP binding"/>
    <property type="evidence" value="ECO:0007669"/>
    <property type="project" value="UniProtKB-KW"/>
</dbReference>
<dbReference type="PANTHER" id="PTHR43637">
    <property type="entry name" value="UPF0273 PROTEIN TM_0370"/>
    <property type="match status" value="1"/>
</dbReference>
<dbReference type="InterPro" id="IPR014774">
    <property type="entry name" value="KaiC-like_dom"/>
</dbReference>
<gene>
    <name evidence="4" type="ORF">ENT52_03195</name>
</gene>
<feature type="domain" description="KaiC-like" evidence="3">
    <location>
        <begin position="10"/>
        <end position="226"/>
    </location>
</feature>
<accession>A0A7J3M1G0</accession>
<proteinExistence type="predicted"/>
<dbReference type="AlphaFoldDB" id="A0A7J3M1G0"/>